<evidence type="ECO:0008006" key="3">
    <source>
        <dbReference type="Google" id="ProtNLM"/>
    </source>
</evidence>
<feature type="signal peptide" evidence="1">
    <location>
        <begin position="1"/>
        <end position="17"/>
    </location>
</feature>
<gene>
    <name evidence="2" type="ORF">g.3983</name>
</gene>
<name>A0A1B6FS82_9HEMI</name>
<keyword evidence="1" id="KW-0732">Signal</keyword>
<proteinExistence type="predicted"/>
<protein>
    <recommendedName>
        <fullName evidence="3">Lipocalin/cytosolic fatty-acid binding domain-containing protein</fullName>
    </recommendedName>
</protein>
<reference evidence="2" key="1">
    <citation type="submission" date="2015-11" db="EMBL/GenBank/DDBJ databases">
        <title>De novo transcriptome assembly of four potential Pierce s Disease insect vectors from Arizona vineyards.</title>
        <authorList>
            <person name="Tassone E.E."/>
        </authorList>
    </citation>
    <scope>NUCLEOTIDE SEQUENCE</scope>
</reference>
<organism evidence="2">
    <name type="scientific">Cuerna arida</name>
    <dbReference type="NCBI Taxonomy" id="1464854"/>
    <lineage>
        <taxon>Eukaryota</taxon>
        <taxon>Metazoa</taxon>
        <taxon>Ecdysozoa</taxon>
        <taxon>Arthropoda</taxon>
        <taxon>Hexapoda</taxon>
        <taxon>Insecta</taxon>
        <taxon>Pterygota</taxon>
        <taxon>Neoptera</taxon>
        <taxon>Paraneoptera</taxon>
        <taxon>Hemiptera</taxon>
        <taxon>Auchenorrhyncha</taxon>
        <taxon>Membracoidea</taxon>
        <taxon>Cicadellidae</taxon>
        <taxon>Cicadellinae</taxon>
        <taxon>Proconiini</taxon>
        <taxon>Cuerna</taxon>
    </lineage>
</organism>
<accession>A0A1B6FS82</accession>
<sequence length="210" mass="22971">LLYLVLMLHGLMSTCWAECTCTAVDVMAVNLTELVNATALYEFAATSTGQDDVDNVCHVYRDTHTPNTALYEQVITYTNKSTAQTASLVRPIQPGVFRFDGPDGSWKVFIVDKPCTSTYVIYRCKQGGSCVTTKSKASVYVCSKNKTEDAQCISDGIEKATKVFTGIKIIQYPRNSTAPCKLAGYTPPTPPPTPTPTPTPKPNPFMSLFF</sequence>
<feature type="chain" id="PRO_5008583039" description="Lipocalin/cytosolic fatty-acid binding domain-containing protein" evidence="1">
    <location>
        <begin position="18"/>
        <end position="210"/>
    </location>
</feature>
<evidence type="ECO:0000256" key="1">
    <source>
        <dbReference type="SAM" id="SignalP"/>
    </source>
</evidence>
<dbReference type="EMBL" id="GECZ01016702">
    <property type="protein sequence ID" value="JAS53067.1"/>
    <property type="molecule type" value="Transcribed_RNA"/>
</dbReference>
<feature type="non-terminal residue" evidence="2">
    <location>
        <position position="1"/>
    </location>
</feature>
<evidence type="ECO:0000313" key="2">
    <source>
        <dbReference type="EMBL" id="JAS53067.1"/>
    </source>
</evidence>
<dbReference type="AlphaFoldDB" id="A0A1B6FS82"/>